<dbReference type="NCBIfam" id="NF042969">
    <property type="entry name" value="AcxyGlmanDactase"/>
    <property type="match status" value="1"/>
</dbReference>
<dbReference type="Pfam" id="PF17996">
    <property type="entry name" value="CE2_N"/>
    <property type="match status" value="1"/>
</dbReference>
<dbReference type="PANTHER" id="PTHR37834:SF2">
    <property type="entry name" value="ESTERASE, SGNH HYDROLASE-TYPE"/>
    <property type="match status" value="1"/>
</dbReference>
<dbReference type="GeneID" id="43162242"/>
<dbReference type="EC" id="3.1.1.72" evidence="4"/>
<dbReference type="SUPFAM" id="SSF52266">
    <property type="entry name" value="SGNH hydrolase"/>
    <property type="match status" value="1"/>
</dbReference>
<feature type="domain" description="SGNH hydrolase-type esterase" evidence="2">
    <location>
        <begin position="172"/>
        <end position="357"/>
    </location>
</feature>
<evidence type="ECO:0000256" key="1">
    <source>
        <dbReference type="SAM" id="SignalP"/>
    </source>
</evidence>
<dbReference type="InterPro" id="IPR040794">
    <property type="entry name" value="CE2_N"/>
</dbReference>
<feature type="signal peptide" evidence="1">
    <location>
        <begin position="1"/>
        <end position="39"/>
    </location>
</feature>
<evidence type="ECO:0000313" key="4">
    <source>
        <dbReference type="EMBL" id="WQH02916.1"/>
    </source>
</evidence>
<keyword evidence="5" id="KW-1185">Reference proteome</keyword>
<dbReference type="InterPro" id="IPR013830">
    <property type="entry name" value="SGNH_hydro"/>
</dbReference>
<name>A0ABZ0XTI8_9BURK</name>
<dbReference type="InterPro" id="IPR052762">
    <property type="entry name" value="PCW_deacetylase/CE"/>
</dbReference>
<protein>
    <submittedName>
        <fullName evidence="4">Bifunctional acetylxylan esterase/glucomannan deacetylase AxeC2</fullName>
        <ecNumber evidence="4">3.1.1.-</ecNumber>
        <ecNumber evidence="4">3.1.1.72</ecNumber>
    </submittedName>
</protein>
<gene>
    <name evidence="4" type="primary">axe2C</name>
    <name evidence="4" type="ORF">SR858_17825</name>
</gene>
<dbReference type="EMBL" id="CP140152">
    <property type="protein sequence ID" value="WQH02916.1"/>
    <property type="molecule type" value="Genomic_DNA"/>
</dbReference>
<dbReference type="EC" id="3.1.1.-" evidence="4"/>
<dbReference type="GO" id="GO:0046555">
    <property type="term" value="F:acetylxylan esterase activity"/>
    <property type="evidence" value="ECO:0007669"/>
    <property type="project" value="UniProtKB-EC"/>
</dbReference>
<feature type="domain" description="Carbohydrate esterase 2 N-terminal" evidence="3">
    <location>
        <begin position="59"/>
        <end position="163"/>
    </location>
</feature>
<feature type="chain" id="PRO_5047274665" evidence="1">
    <location>
        <begin position="40"/>
        <end position="374"/>
    </location>
</feature>
<dbReference type="PANTHER" id="PTHR37834">
    <property type="entry name" value="GDSL-LIKE LIPASE/ACYLHYDROLASE DOMAIN PROTEIN (AFU_ORTHOLOGUE AFUA_2G00620)"/>
    <property type="match status" value="1"/>
</dbReference>
<dbReference type="PROSITE" id="PS51257">
    <property type="entry name" value="PROKAR_LIPOPROTEIN"/>
    <property type="match status" value="1"/>
</dbReference>
<dbReference type="InterPro" id="IPR050040">
    <property type="entry name" value="CE2A"/>
</dbReference>
<evidence type="ECO:0000259" key="2">
    <source>
        <dbReference type="Pfam" id="PF13472"/>
    </source>
</evidence>
<dbReference type="Gene3D" id="2.60.120.260">
    <property type="entry name" value="Galactose-binding domain-like"/>
    <property type="match status" value="1"/>
</dbReference>
<reference evidence="4 5" key="1">
    <citation type="submission" date="2023-11" db="EMBL/GenBank/DDBJ databases">
        <title>MicrobeMod: A computational toolkit for identifying prokaryotic methylation and restriction-modification with nanopore sequencing.</title>
        <authorList>
            <person name="Crits-Christoph A."/>
            <person name="Kang S.C."/>
            <person name="Lee H."/>
            <person name="Ostrov N."/>
        </authorList>
    </citation>
    <scope>NUCLEOTIDE SEQUENCE [LARGE SCALE GENOMIC DNA]</scope>
    <source>
        <strain evidence="4 5">ATCC 25935</strain>
    </source>
</reference>
<dbReference type="InterPro" id="IPR036514">
    <property type="entry name" value="SGNH_hydro_sf"/>
</dbReference>
<proteinExistence type="predicted"/>
<dbReference type="Pfam" id="PF13472">
    <property type="entry name" value="Lipase_GDSL_2"/>
    <property type="match status" value="1"/>
</dbReference>
<evidence type="ECO:0000259" key="3">
    <source>
        <dbReference type="Pfam" id="PF17996"/>
    </source>
</evidence>
<dbReference type="RefSeq" id="WP_019920344.1">
    <property type="nucleotide sequence ID" value="NZ_CP140152.1"/>
</dbReference>
<dbReference type="Gene3D" id="3.40.50.1110">
    <property type="entry name" value="SGNH hydrolase"/>
    <property type="match status" value="1"/>
</dbReference>
<sequence>MALTPRLAALAVPATAAALAFACAAVVTAAVLTAAPAWAATTGTAGTSITGADPRVARTGRSQVQPDGAVYFAYPGVGFAVAFDGTRVAMAVNASSENSYVDVMVDGGAARKVHLAKGTQTLVLAEGLVAGPHRVEVVNRSEAWLGKATVQRFDTDGAWLPAPALPQRKLLVMGDSVTCGEAIDRVPGAKKEASWWDARATYGMLLARDLQAQVQLVCAGGRGLVRTWDNHTDQLNLPDYYQLAIADQQQPVKWDQRQYHPDLIISAIGTNDFNVGIPERELYVGTYVRLVRTLLADHPQAKIVLTEGAMLKNERKAALVAYLAETVRRVGDPRVQAVPSTTYPGDPQDAHPTREQHAAMARDLAPQMRKVMGW</sequence>
<keyword evidence="1" id="KW-0732">Signal</keyword>
<dbReference type="Proteomes" id="UP001326110">
    <property type="component" value="Chromosome"/>
</dbReference>
<accession>A0ABZ0XTI8</accession>
<evidence type="ECO:0000313" key="5">
    <source>
        <dbReference type="Proteomes" id="UP001326110"/>
    </source>
</evidence>
<organism evidence="4 5">
    <name type="scientific">Duganella zoogloeoides</name>
    <dbReference type="NCBI Taxonomy" id="75659"/>
    <lineage>
        <taxon>Bacteria</taxon>
        <taxon>Pseudomonadati</taxon>
        <taxon>Pseudomonadota</taxon>
        <taxon>Betaproteobacteria</taxon>
        <taxon>Burkholderiales</taxon>
        <taxon>Oxalobacteraceae</taxon>
        <taxon>Telluria group</taxon>
        <taxon>Duganella</taxon>
    </lineage>
</organism>
<keyword evidence="4" id="KW-0378">Hydrolase</keyword>